<dbReference type="InterPro" id="IPR029065">
    <property type="entry name" value="Enolase_C-like"/>
</dbReference>
<dbReference type="CDD" id="cd03316">
    <property type="entry name" value="MR_like"/>
    <property type="match status" value="1"/>
</dbReference>
<comment type="caution">
    <text evidence="5">The sequence shown here is derived from an EMBL/GenBank/DDBJ whole genome shotgun (WGS) entry which is preliminary data.</text>
</comment>
<evidence type="ECO:0000256" key="3">
    <source>
        <dbReference type="ARBA" id="ARBA00022842"/>
    </source>
</evidence>
<evidence type="ECO:0000259" key="4">
    <source>
        <dbReference type="SMART" id="SM00922"/>
    </source>
</evidence>
<dbReference type="InterPro" id="IPR036849">
    <property type="entry name" value="Enolase-like_C_sf"/>
</dbReference>
<evidence type="ECO:0000313" key="5">
    <source>
        <dbReference type="EMBL" id="TWD74730.1"/>
    </source>
</evidence>
<evidence type="ECO:0000256" key="1">
    <source>
        <dbReference type="ARBA" id="ARBA00001946"/>
    </source>
</evidence>
<keyword evidence="6" id="KW-1185">Reference proteome</keyword>
<proteinExistence type="predicted"/>
<dbReference type="SMART" id="SM00922">
    <property type="entry name" value="MR_MLE"/>
    <property type="match status" value="1"/>
</dbReference>
<dbReference type="SFLD" id="SFLDS00001">
    <property type="entry name" value="Enolase"/>
    <property type="match status" value="1"/>
</dbReference>
<reference evidence="5 6" key="1">
    <citation type="submission" date="2019-06" db="EMBL/GenBank/DDBJ databases">
        <title>Sequencing the genomes of 1000 actinobacteria strains.</title>
        <authorList>
            <person name="Klenk H.-P."/>
        </authorList>
    </citation>
    <scope>NUCLEOTIDE SEQUENCE [LARGE SCALE GENOMIC DNA]</scope>
    <source>
        <strain evidence="5 6">DSM 24683</strain>
    </source>
</reference>
<dbReference type="Gene3D" id="3.30.390.10">
    <property type="entry name" value="Enolase-like, N-terminal domain"/>
    <property type="match status" value="1"/>
</dbReference>
<protein>
    <submittedName>
        <fullName evidence="5">L-alanine-DL-glutamate epimerase-like enolase superfamily enzyme</fullName>
    </submittedName>
</protein>
<keyword evidence="3" id="KW-0460">Magnesium</keyword>
<dbReference type="Gene3D" id="3.20.20.120">
    <property type="entry name" value="Enolase-like C-terminal domain"/>
    <property type="match status" value="1"/>
</dbReference>
<dbReference type="InterPro" id="IPR029017">
    <property type="entry name" value="Enolase-like_N"/>
</dbReference>
<dbReference type="Proteomes" id="UP000318380">
    <property type="component" value="Unassembled WGS sequence"/>
</dbReference>
<dbReference type="InterPro" id="IPR018110">
    <property type="entry name" value="Mandel_Rmase/mucon_lact_enz_CS"/>
</dbReference>
<dbReference type="SUPFAM" id="SSF51604">
    <property type="entry name" value="Enolase C-terminal domain-like"/>
    <property type="match status" value="1"/>
</dbReference>
<evidence type="ECO:0000313" key="6">
    <source>
        <dbReference type="Proteomes" id="UP000318380"/>
    </source>
</evidence>
<gene>
    <name evidence="5" type="ORF">FB561_6161</name>
</gene>
<dbReference type="AlphaFoldDB" id="A0A561B7C8"/>
<dbReference type="Pfam" id="PF02746">
    <property type="entry name" value="MR_MLE_N"/>
    <property type="match status" value="1"/>
</dbReference>
<dbReference type="InterPro" id="IPR013342">
    <property type="entry name" value="Mandelate_racemase_C"/>
</dbReference>
<sequence length="382" mass="41367">MTSADEAQQHAPDRIARVRVSQIRVPLARPASDAKVLTGRQRPIADVPVTLVELTTADGAQGLGFGYCLRVGGPALYAHTAELAAELIGQDPADIAAIWEHLVWQGASAGRSGLAVQAVGAIDTALWDLKARRAGLPLSRLIGRHHDSVRTYNTSGGYLSTPTDQMLVNASAAVEAGIGGIKVKVGQPDAAADLDRVRRMRDHLPAGIELMVDANQQWDRPTAIRMGRELEPLGLTWIEEPLDAYDHPGHARLAEALDTPIATGEMLACLRDHEDLFAAGGVDVLQADAPRIGGITPYLRVMDLAARQHARLAPHFVMEIHLHLAACFPTEPYVEHFDWLEPLFEERLEISAGRMHVPDRPGLGFTVSADARTWTVAATDIR</sequence>
<dbReference type="PANTHER" id="PTHR13794">
    <property type="entry name" value="ENOLASE SUPERFAMILY, MANDELATE RACEMASE"/>
    <property type="match status" value="1"/>
</dbReference>
<dbReference type="SFLD" id="SFLDG00179">
    <property type="entry name" value="mandelate_racemase"/>
    <property type="match status" value="1"/>
</dbReference>
<dbReference type="RefSeq" id="WP_145813518.1">
    <property type="nucleotide sequence ID" value="NZ_VIVK01000002.1"/>
</dbReference>
<dbReference type="InterPro" id="IPR046945">
    <property type="entry name" value="RHMD-like"/>
</dbReference>
<keyword evidence="2" id="KW-0479">Metal-binding</keyword>
<dbReference type="NCBIfam" id="NF047820">
    <property type="entry name" value="TalGalacDh"/>
    <property type="match status" value="1"/>
</dbReference>
<dbReference type="InterPro" id="IPR013341">
    <property type="entry name" value="Mandelate_racemase_N_dom"/>
</dbReference>
<dbReference type="GO" id="GO:0009063">
    <property type="term" value="P:amino acid catabolic process"/>
    <property type="evidence" value="ECO:0007669"/>
    <property type="project" value="InterPro"/>
</dbReference>
<dbReference type="PANTHER" id="PTHR13794:SF58">
    <property type="entry name" value="MITOCHONDRIAL ENOLASE SUPERFAMILY MEMBER 1"/>
    <property type="match status" value="1"/>
</dbReference>
<dbReference type="PROSITE" id="PS00909">
    <property type="entry name" value="MR_MLE_2"/>
    <property type="match status" value="1"/>
</dbReference>
<organism evidence="5 6">
    <name type="scientific">Kribbella amoyensis</name>
    <dbReference type="NCBI Taxonomy" id="996641"/>
    <lineage>
        <taxon>Bacteria</taxon>
        <taxon>Bacillati</taxon>
        <taxon>Actinomycetota</taxon>
        <taxon>Actinomycetes</taxon>
        <taxon>Propionibacteriales</taxon>
        <taxon>Kribbellaceae</taxon>
        <taxon>Kribbella</taxon>
    </lineage>
</organism>
<evidence type="ECO:0000256" key="2">
    <source>
        <dbReference type="ARBA" id="ARBA00022723"/>
    </source>
</evidence>
<dbReference type="GO" id="GO:0016052">
    <property type="term" value="P:carbohydrate catabolic process"/>
    <property type="evidence" value="ECO:0007669"/>
    <property type="project" value="TreeGrafter"/>
</dbReference>
<dbReference type="GO" id="GO:0000287">
    <property type="term" value="F:magnesium ion binding"/>
    <property type="evidence" value="ECO:0007669"/>
    <property type="project" value="TreeGrafter"/>
</dbReference>
<dbReference type="GO" id="GO:0016836">
    <property type="term" value="F:hydro-lyase activity"/>
    <property type="evidence" value="ECO:0007669"/>
    <property type="project" value="TreeGrafter"/>
</dbReference>
<dbReference type="OrthoDB" id="5241672at2"/>
<dbReference type="SUPFAM" id="SSF54826">
    <property type="entry name" value="Enolase N-terminal domain-like"/>
    <property type="match status" value="1"/>
</dbReference>
<accession>A0A561B7C8</accession>
<comment type="cofactor">
    <cofactor evidence="1">
        <name>Mg(2+)</name>
        <dbReference type="ChEBI" id="CHEBI:18420"/>
    </cofactor>
</comment>
<dbReference type="EMBL" id="VIVK01000002">
    <property type="protein sequence ID" value="TWD74730.1"/>
    <property type="molecule type" value="Genomic_DNA"/>
</dbReference>
<feature type="domain" description="Mandelate racemase/muconate lactonizing enzyme C-terminal" evidence="4">
    <location>
        <begin position="163"/>
        <end position="260"/>
    </location>
</feature>
<dbReference type="Pfam" id="PF13378">
    <property type="entry name" value="MR_MLE_C"/>
    <property type="match status" value="1"/>
</dbReference>
<name>A0A561B7C8_9ACTN</name>
<dbReference type="PROSITE" id="PS00908">
    <property type="entry name" value="MR_MLE_1"/>
    <property type="match status" value="1"/>
</dbReference>